<evidence type="ECO:0000256" key="7">
    <source>
        <dbReference type="ARBA" id="ARBA00047943"/>
    </source>
</evidence>
<sequence>MADPGPGPRPQTDAIIARYSGFARLAQAGGTPHDGNGCGDSCSDVTAYAAEDQVPEAALRASLGCGNPLAVADLRPGETVLDLGSGGGLDVLLSARRVGPAGTVYGLDASDDMLAIARANAAQAGADNVHFLRGRIEDIPLPAARVDVIISNCVINLAADKARVLAEAFRVLVPGGRFGVSDIIAESGLDPGERTAAENRIGCAASTLTAEEYRHELRAAGFTGITITATSEAGEGLHTAIVQAAKPTG</sequence>
<comment type="catalytic activity">
    <reaction evidence="8">
        <text>arsenic triglutathione + 3 [thioredoxin]-dithiol + 3 S-adenosyl-L-methionine = trimethylarsine + 3 [thioredoxin]-disulfide + 3 glutathione + 3 S-adenosyl-L-homocysteine + 3 H(+)</text>
        <dbReference type="Rhea" id="RHEA:69432"/>
        <dbReference type="Rhea" id="RHEA-COMP:10698"/>
        <dbReference type="Rhea" id="RHEA-COMP:10700"/>
        <dbReference type="ChEBI" id="CHEBI:15378"/>
        <dbReference type="ChEBI" id="CHEBI:27130"/>
        <dbReference type="ChEBI" id="CHEBI:29950"/>
        <dbReference type="ChEBI" id="CHEBI:50058"/>
        <dbReference type="ChEBI" id="CHEBI:57856"/>
        <dbReference type="ChEBI" id="CHEBI:57925"/>
        <dbReference type="ChEBI" id="CHEBI:59789"/>
        <dbReference type="ChEBI" id="CHEBI:183640"/>
        <dbReference type="EC" id="2.1.1.137"/>
    </reaction>
</comment>
<dbReference type="Proteomes" id="UP000316706">
    <property type="component" value="Unassembled WGS sequence"/>
</dbReference>
<evidence type="ECO:0000256" key="1">
    <source>
        <dbReference type="ARBA" id="ARBA00022679"/>
    </source>
</evidence>
<dbReference type="AlphaFoldDB" id="A0A543I7M3"/>
<evidence type="ECO:0000256" key="8">
    <source>
        <dbReference type="ARBA" id="ARBA00048428"/>
    </source>
</evidence>
<organism evidence="10 11">
    <name type="scientific">Actinomadura hallensis</name>
    <dbReference type="NCBI Taxonomy" id="337895"/>
    <lineage>
        <taxon>Bacteria</taxon>
        <taxon>Bacillati</taxon>
        <taxon>Actinomycetota</taxon>
        <taxon>Actinomycetes</taxon>
        <taxon>Streptosporangiales</taxon>
        <taxon>Thermomonosporaceae</taxon>
        <taxon>Actinomadura</taxon>
    </lineage>
</organism>
<evidence type="ECO:0000256" key="4">
    <source>
        <dbReference type="ARBA" id="ARBA00034521"/>
    </source>
</evidence>
<reference evidence="10 11" key="1">
    <citation type="submission" date="2019-06" db="EMBL/GenBank/DDBJ databases">
        <title>Sequencing the genomes of 1000 actinobacteria strains.</title>
        <authorList>
            <person name="Klenk H.-P."/>
        </authorList>
    </citation>
    <scope>NUCLEOTIDE SEQUENCE [LARGE SCALE GENOMIC DNA]</scope>
    <source>
        <strain evidence="10 11">DSM 45043</strain>
    </source>
</reference>
<name>A0A543I7M3_9ACTN</name>
<keyword evidence="10" id="KW-0489">Methyltransferase</keyword>
<evidence type="ECO:0000259" key="9">
    <source>
        <dbReference type="Pfam" id="PF13847"/>
    </source>
</evidence>
<dbReference type="SUPFAM" id="SSF53335">
    <property type="entry name" value="S-adenosyl-L-methionine-dependent methyltransferases"/>
    <property type="match status" value="1"/>
</dbReference>
<dbReference type="InterPro" id="IPR025714">
    <property type="entry name" value="Methyltranfer_dom"/>
</dbReference>
<keyword evidence="11" id="KW-1185">Reference proteome</keyword>
<comment type="similarity">
    <text evidence="3">Belongs to the methyltransferase superfamily. Arsenite methyltransferase family.</text>
</comment>
<feature type="domain" description="Methyltransferase" evidence="9">
    <location>
        <begin position="76"/>
        <end position="220"/>
    </location>
</feature>
<proteinExistence type="inferred from homology"/>
<comment type="catalytic activity">
    <reaction evidence="7">
        <text>arsenic triglutathione + 2 [thioredoxin]-dithiol + 2 S-adenosyl-L-methionine + H2O = dimethylarsinous acid + 2 [thioredoxin]-disulfide + 3 glutathione + 2 S-adenosyl-L-homocysteine + 2 H(+)</text>
        <dbReference type="Rhea" id="RHEA:69464"/>
        <dbReference type="Rhea" id="RHEA-COMP:10698"/>
        <dbReference type="Rhea" id="RHEA-COMP:10700"/>
        <dbReference type="ChEBI" id="CHEBI:15377"/>
        <dbReference type="ChEBI" id="CHEBI:15378"/>
        <dbReference type="ChEBI" id="CHEBI:23808"/>
        <dbReference type="ChEBI" id="CHEBI:29950"/>
        <dbReference type="ChEBI" id="CHEBI:50058"/>
        <dbReference type="ChEBI" id="CHEBI:57856"/>
        <dbReference type="ChEBI" id="CHEBI:57925"/>
        <dbReference type="ChEBI" id="CHEBI:59789"/>
        <dbReference type="ChEBI" id="CHEBI:183640"/>
        <dbReference type="EC" id="2.1.1.137"/>
    </reaction>
</comment>
<gene>
    <name evidence="10" type="ORF">FHX41_0175</name>
</gene>
<accession>A0A543I7M3</accession>
<protein>
    <recommendedName>
        <fullName evidence="5">Arsenite methyltransferase</fullName>
        <ecNumber evidence="4">2.1.1.137</ecNumber>
    </recommendedName>
</protein>
<evidence type="ECO:0000256" key="6">
    <source>
        <dbReference type="ARBA" id="ARBA00047941"/>
    </source>
</evidence>
<dbReference type="EC" id="2.1.1.137" evidence="4"/>
<dbReference type="Pfam" id="PF13847">
    <property type="entry name" value="Methyltransf_31"/>
    <property type="match status" value="1"/>
</dbReference>
<comment type="catalytic activity">
    <reaction evidence="6">
        <text>arsenic triglutathione + [thioredoxin]-dithiol + S-adenosyl-L-methionine + 2 H2O = methylarsonous acid + [thioredoxin]-disulfide + 3 glutathione + S-adenosyl-L-homocysteine + H(+)</text>
        <dbReference type="Rhea" id="RHEA:69460"/>
        <dbReference type="Rhea" id="RHEA-COMP:10698"/>
        <dbReference type="Rhea" id="RHEA-COMP:10700"/>
        <dbReference type="ChEBI" id="CHEBI:15377"/>
        <dbReference type="ChEBI" id="CHEBI:15378"/>
        <dbReference type="ChEBI" id="CHEBI:17826"/>
        <dbReference type="ChEBI" id="CHEBI:29950"/>
        <dbReference type="ChEBI" id="CHEBI:50058"/>
        <dbReference type="ChEBI" id="CHEBI:57856"/>
        <dbReference type="ChEBI" id="CHEBI:57925"/>
        <dbReference type="ChEBI" id="CHEBI:59789"/>
        <dbReference type="ChEBI" id="CHEBI:183640"/>
        <dbReference type="EC" id="2.1.1.137"/>
    </reaction>
</comment>
<evidence type="ECO:0000313" key="11">
    <source>
        <dbReference type="Proteomes" id="UP000316706"/>
    </source>
</evidence>
<evidence type="ECO:0000256" key="3">
    <source>
        <dbReference type="ARBA" id="ARBA00034487"/>
    </source>
</evidence>
<evidence type="ECO:0000313" key="10">
    <source>
        <dbReference type="EMBL" id="TQM66594.1"/>
    </source>
</evidence>
<dbReference type="GO" id="GO:0030791">
    <property type="term" value="F:arsenite methyltransferase activity"/>
    <property type="evidence" value="ECO:0007669"/>
    <property type="project" value="UniProtKB-EC"/>
</dbReference>
<comment type="caution">
    <text evidence="10">The sequence shown here is derived from an EMBL/GenBank/DDBJ whole genome shotgun (WGS) entry which is preliminary data.</text>
</comment>
<dbReference type="InterPro" id="IPR029063">
    <property type="entry name" value="SAM-dependent_MTases_sf"/>
</dbReference>
<dbReference type="InterPro" id="IPR026669">
    <property type="entry name" value="Arsenite_MeTrfase-like"/>
</dbReference>
<dbReference type="PANTHER" id="PTHR43675:SF8">
    <property type="entry name" value="ARSENITE METHYLTRANSFERASE"/>
    <property type="match status" value="1"/>
</dbReference>
<evidence type="ECO:0000256" key="5">
    <source>
        <dbReference type="ARBA" id="ARBA00034545"/>
    </source>
</evidence>
<keyword evidence="2" id="KW-0949">S-adenosyl-L-methionine</keyword>
<dbReference type="GO" id="GO:0032259">
    <property type="term" value="P:methylation"/>
    <property type="evidence" value="ECO:0007669"/>
    <property type="project" value="UniProtKB-KW"/>
</dbReference>
<evidence type="ECO:0000256" key="2">
    <source>
        <dbReference type="ARBA" id="ARBA00022691"/>
    </source>
</evidence>
<dbReference type="CDD" id="cd02440">
    <property type="entry name" value="AdoMet_MTases"/>
    <property type="match status" value="1"/>
</dbReference>
<dbReference type="PANTHER" id="PTHR43675">
    <property type="entry name" value="ARSENITE METHYLTRANSFERASE"/>
    <property type="match status" value="1"/>
</dbReference>
<keyword evidence="1 10" id="KW-0808">Transferase</keyword>
<dbReference type="EMBL" id="VFPO01000001">
    <property type="protein sequence ID" value="TQM66594.1"/>
    <property type="molecule type" value="Genomic_DNA"/>
</dbReference>
<dbReference type="Gene3D" id="3.40.50.150">
    <property type="entry name" value="Vaccinia Virus protein VP39"/>
    <property type="match status" value="1"/>
</dbReference>